<keyword evidence="2" id="KW-1185">Reference proteome</keyword>
<evidence type="ECO:0000313" key="1">
    <source>
        <dbReference type="EMBL" id="GAA4078272.1"/>
    </source>
</evidence>
<sequence length="136" mass="14635">MELEASATPVIFIVGKAAITVTIKYIAKKATANFVNSNIAVGSSKVVLSKAKMQHILQSHHPSFWTGAKGKSMFDPSLIVNNIKNIVNSVVRQNSSTISRNLAKGIGSDVRGTVNGVNYFVRIGKNGYVQSAYPVR</sequence>
<proteinExistence type="predicted"/>
<evidence type="ECO:0000313" key="2">
    <source>
        <dbReference type="Proteomes" id="UP001501734"/>
    </source>
</evidence>
<evidence type="ECO:0008006" key="3">
    <source>
        <dbReference type="Google" id="ProtNLM"/>
    </source>
</evidence>
<accession>A0ABP7W039</accession>
<organism evidence="1 2">
    <name type="scientific">Amphibacillus indicireducens</name>
    <dbReference type="NCBI Taxonomy" id="1076330"/>
    <lineage>
        <taxon>Bacteria</taxon>
        <taxon>Bacillati</taxon>
        <taxon>Bacillota</taxon>
        <taxon>Bacilli</taxon>
        <taxon>Bacillales</taxon>
        <taxon>Bacillaceae</taxon>
        <taxon>Amphibacillus</taxon>
    </lineage>
</organism>
<reference evidence="2" key="1">
    <citation type="journal article" date="2019" name="Int. J. Syst. Evol. Microbiol.">
        <title>The Global Catalogue of Microorganisms (GCM) 10K type strain sequencing project: providing services to taxonomists for standard genome sequencing and annotation.</title>
        <authorList>
            <consortium name="The Broad Institute Genomics Platform"/>
            <consortium name="The Broad Institute Genome Sequencing Center for Infectious Disease"/>
            <person name="Wu L."/>
            <person name="Ma J."/>
        </authorList>
    </citation>
    <scope>NUCLEOTIDE SEQUENCE [LARGE SCALE GENOMIC DNA]</scope>
    <source>
        <strain evidence="2">JCM 17250</strain>
    </source>
</reference>
<name>A0ABP7W039_9BACI</name>
<dbReference type="Proteomes" id="UP001501734">
    <property type="component" value="Unassembled WGS sequence"/>
</dbReference>
<dbReference type="EMBL" id="BAABDL010000130">
    <property type="protein sequence ID" value="GAA4078272.1"/>
    <property type="molecule type" value="Genomic_DNA"/>
</dbReference>
<comment type="caution">
    <text evidence="1">The sequence shown here is derived from an EMBL/GenBank/DDBJ whole genome shotgun (WGS) entry which is preliminary data.</text>
</comment>
<dbReference type="RefSeq" id="WP_344913415.1">
    <property type="nucleotide sequence ID" value="NZ_BAABDL010000130.1"/>
</dbReference>
<protein>
    <recommendedName>
        <fullName evidence="3">Bacterial EndoU nuclease domain-containing protein</fullName>
    </recommendedName>
</protein>
<gene>
    <name evidence="1" type="ORF">GCM10022410_23530</name>
</gene>